<dbReference type="Proteomes" id="UP000016842">
    <property type="component" value="Unassembled WGS sequence"/>
</dbReference>
<dbReference type="InterPro" id="IPR000994">
    <property type="entry name" value="Pept_M24"/>
</dbReference>
<dbReference type="AlphaFoldDB" id="U4V6V7"/>
<protein>
    <recommendedName>
        <fullName evidence="1">Peptidase M24 domain-containing protein</fullName>
    </recommendedName>
</protein>
<dbReference type="Pfam" id="PF00557">
    <property type="entry name" value="Peptidase_M24"/>
    <property type="match status" value="1"/>
</dbReference>
<dbReference type="PANTHER" id="PTHR46112:SF2">
    <property type="entry name" value="XAA-PRO AMINOPEPTIDASE P-RELATED"/>
    <property type="match status" value="1"/>
</dbReference>
<dbReference type="EMBL" id="ASXJ01000323">
    <property type="protein sequence ID" value="ERM00394.1"/>
    <property type="molecule type" value="Genomic_DNA"/>
</dbReference>
<organism evidence="2 3">
    <name type="scientific">Brucella intermedia 229E</name>
    <dbReference type="NCBI Taxonomy" id="1337887"/>
    <lineage>
        <taxon>Bacteria</taxon>
        <taxon>Pseudomonadati</taxon>
        <taxon>Pseudomonadota</taxon>
        <taxon>Alphaproteobacteria</taxon>
        <taxon>Hyphomicrobiales</taxon>
        <taxon>Brucellaceae</taxon>
        <taxon>Brucella/Ochrobactrum group</taxon>
        <taxon>Brucella</taxon>
    </lineage>
</organism>
<name>U4V6V7_9HYPH</name>
<dbReference type="PRINTS" id="PR00599">
    <property type="entry name" value="MAPEPTIDASE"/>
</dbReference>
<evidence type="ECO:0000313" key="3">
    <source>
        <dbReference type="Proteomes" id="UP000016842"/>
    </source>
</evidence>
<sequence>MAEGGLIKADVGTLVNGYSSDGARTYVYGEPAPLAKQIYDALFETFHAGIALLKPGNTFGQVHETMLSTMRRHGFSEYYRGHFGHSVGSALGIEEWPFISHANTMVFEPNMVLAVEAPFYANGVGGALMIEEQFLITADGAETMNTLPRELVSIG</sequence>
<evidence type="ECO:0000259" key="1">
    <source>
        <dbReference type="Pfam" id="PF00557"/>
    </source>
</evidence>
<dbReference type="SUPFAM" id="SSF55920">
    <property type="entry name" value="Creatinase/aminopeptidase"/>
    <property type="match status" value="1"/>
</dbReference>
<dbReference type="InterPro" id="IPR050659">
    <property type="entry name" value="Peptidase_M24B"/>
</dbReference>
<dbReference type="CDD" id="cd01066">
    <property type="entry name" value="APP_MetAP"/>
    <property type="match status" value="1"/>
</dbReference>
<evidence type="ECO:0000313" key="2">
    <source>
        <dbReference type="EMBL" id="ERM00394.1"/>
    </source>
</evidence>
<accession>U4V6V7</accession>
<gene>
    <name evidence="2" type="ORF">Q644_05085</name>
</gene>
<reference evidence="2 3" key="1">
    <citation type="journal article" date="2014" name="FEMS Microbiol. Lett.">
        <title>Genome sequencing analysis reveals virulence-related gene content of Ochrobactrum intermedium strain 229E, a urease-positive strain isolated from the human gastric niche.</title>
        <authorList>
            <person name="Kulkarni G.J."/>
            <person name="Shetty S."/>
            <person name="Dharne M.S."/>
            <person name="Shouche Y.S."/>
        </authorList>
    </citation>
    <scope>NUCLEOTIDE SEQUENCE [LARGE SCALE GENOMIC DNA]</scope>
    <source>
        <strain evidence="2 3">229E</strain>
    </source>
</reference>
<feature type="domain" description="Peptidase M24" evidence="1">
    <location>
        <begin position="2"/>
        <end position="138"/>
    </location>
</feature>
<dbReference type="GO" id="GO:0004177">
    <property type="term" value="F:aminopeptidase activity"/>
    <property type="evidence" value="ECO:0007669"/>
    <property type="project" value="UniProtKB-ARBA"/>
</dbReference>
<proteinExistence type="predicted"/>
<dbReference type="InterPro" id="IPR036005">
    <property type="entry name" value="Creatinase/aminopeptidase-like"/>
</dbReference>
<dbReference type="InterPro" id="IPR001714">
    <property type="entry name" value="Pept_M24_MAP"/>
</dbReference>
<dbReference type="PATRIC" id="fig|1337887.3.peg.4392"/>
<dbReference type="GO" id="GO:0008235">
    <property type="term" value="F:metalloexopeptidase activity"/>
    <property type="evidence" value="ECO:0007669"/>
    <property type="project" value="UniProtKB-ARBA"/>
</dbReference>
<dbReference type="Gene3D" id="3.90.230.10">
    <property type="entry name" value="Creatinase/methionine aminopeptidase superfamily"/>
    <property type="match status" value="1"/>
</dbReference>
<dbReference type="PANTHER" id="PTHR46112">
    <property type="entry name" value="AMINOPEPTIDASE"/>
    <property type="match status" value="1"/>
</dbReference>
<comment type="caution">
    <text evidence="2">The sequence shown here is derived from an EMBL/GenBank/DDBJ whole genome shotgun (WGS) entry which is preliminary data.</text>
</comment>